<evidence type="ECO:0000313" key="4">
    <source>
        <dbReference type="Proteomes" id="UP000016860"/>
    </source>
</evidence>
<reference evidence="3 4" key="1">
    <citation type="journal article" date="2013" name="Genome Announc.">
        <title>Draft Genome Sequence of the Cellulolytic Bacterium Clostridium papyrosolvens C7 (ATCC 700395).</title>
        <authorList>
            <person name="Zepeda V."/>
            <person name="Dassa B."/>
            <person name="Borovok I."/>
            <person name="Lamed R."/>
            <person name="Bayer E.A."/>
            <person name="Cate J.H."/>
        </authorList>
    </citation>
    <scope>NUCLEOTIDE SEQUENCE [LARGE SCALE GENOMIC DNA]</scope>
    <source>
        <strain evidence="3 4">C7</strain>
    </source>
</reference>
<accession>U4QXH3</accession>
<dbReference type="Gene3D" id="3.30.450.40">
    <property type="match status" value="1"/>
</dbReference>
<comment type="caution">
    <text evidence="3">The sequence shown here is derived from an EMBL/GenBank/DDBJ whole genome shotgun (WGS) entry which is preliminary data.</text>
</comment>
<feature type="domain" description="GAF" evidence="2">
    <location>
        <begin position="55"/>
        <end position="157"/>
    </location>
</feature>
<dbReference type="InterPro" id="IPR003018">
    <property type="entry name" value="GAF"/>
</dbReference>
<dbReference type="STRING" id="1330534.L323_17040"/>
<dbReference type="PANTHER" id="PTHR21021">
    <property type="entry name" value="GAF/PUTATIVE CYTOSKELETAL PROTEIN"/>
    <property type="match status" value="1"/>
</dbReference>
<evidence type="ECO:0000259" key="2">
    <source>
        <dbReference type="Pfam" id="PF13185"/>
    </source>
</evidence>
<protein>
    <submittedName>
        <fullName evidence="3">Free methionine-(R)-sulfoxide reductase</fullName>
    </submittedName>
</protein>
<name>U4QXH3_9FIRM</name>
<dbReference type="PANTHER" id="PTHR21021:SF15">
    <property type="entry name" value="FREE METHIONINE-R-SULFOXIDE REDUCTASE"/>
    <property type="match status" value="1"/>
</dbReference>
<dbReference type="PATRIC" id="fig|1330534.3.peg.3380"/>
<organism evidence="3 4">
    <name type="scientific">Ruminiclostridium papyrosolvens C7</name>
    <dbReference type="NCBI Taxonomy" id="1330534"/>
    <lineage>
        <taxon>Bacteria</taxon>
        <taxon>Bacillati</taxon>
        <taxon>Bacillota</taxon>
        <taxon>Clostridia</taxon>
        <taxon>Eubacteriales</taxon>
        <taxon>Oscillospiraceae</taxon>
        <taxon>Ruminiclostridium</taxon>
    </lineage>
</organism>
<dbReference type="InterPro" id="IPR029016">
    <property type="entry name" value="GAF-like_dom_sf"/>
</dbReference>
<dbReference type="AlphaFoldDB" id="U4QXH3"/>
<dbReference type="EMBL" id="ATAY01000088">
    <property type="protein sequence ID" value="EPR09252.1"/>
    <property type="molecule type" value="Genomic_DNA"/>
</dbReference>
<dbReference type="InterPro" id="IPR051330">
    <property type="entry name" value="Phosphatase_reg/MetRdx"/>
</dbReference>
<dbReference type="FunFam" id="3.30.450.40:FF:000008">
    <property type="entry name" value="GAF domain-containing proteins"/>
    <property type="match status" value="1"/>
</dbReference>
<dbReference type="SUPFAM" id="SSF55781">
    <property type="entry name" value="GAF domain-like"/>
    <property type="match status" value="1"/>
</dbReference>
<dbReference type="GO" id="GO:0033745">
    <property type="term" value="F:L-methionine-(R)-S-oxide reductase activity"/>
    <property type="evidence" value="ECO:0007669"/>
    <property type="project" value="TreeGrafter"/>
</dbReference>
<evidence type="ECO:0000313" key="3">
    <source>
        <dbReference type="EMBL" id="EPR09252.1"/>
    </source>
</evidence>
<comment type="similarity">
    <text evidence="1">Belongs to the free Met sulfoxide reductase family.</text>
</comment>
<dbReference type="OrthoDB" id="9796252at2"/>
<dbReference type="InterPro" id="IPR000614">
    <property type="entry name" value="FRMsr_CS"/>
</dbReference>
<dbReference type="RefSeq" id="WP_020816807.1">
    <property type="nucleotide sequence ID" value="NZ_ATAY01000088.1"/>
</dbReference>
<evidence type="ECO:0000256" key="1">
    <source>
        <dbReference type="ARBA" id="ARBA00038454"/>
    </source>
</evidence>
<dbReference type="GO" id="GO:0005829">
    <property type="term" value="C:cytosol"/>
    <property type="evidence" value="ECO:0007669"/>
    <property type="project" value="TreeGrafter"/>
</dbReference>
<gene>
    <name evidence="3" type="ORF">L323_17040</name>
</gene>
<sequence length="167" mass="18111">MYNNINNIYPSDKKEMYKLLASQMKALLEGETNTIANLANASALLNDALIGINWVGFYIMNNGELVLGPFQGKVACVRIAVGKGVCGAAVEENATQLVMDVHNFPGHIACDSASNSELVVPLRHEGAVVGVLDIDSPQIGRFDMTDADELEKIARIIEVSCQWNCNK</sequence>
<dbReference type="Pfam" id="PF13185">
    <property type="entry name" value="GAF_2"/>
    <property type="match status" value="1"/>
</dbReference>
<dbReference type="PROSITE" id="PS01320">
    <property type="entry name" value="UPF0067"/>
    <property type="match status" value="1"/>
</dbReference>
<dbReference type="Proteomes" id="UP000016860">
    <property type="component" value="Unassembled WGS sequence"/>
</dbReference>
<proteinExistence type="inferred from homology"/>